<reference evidence="1" key="1">
    <citation type="journal article" date="2020" name="bioRxiv">
        <title>Comparative genomics of Chlamydomonas.</title>
        <authorList>
            <person name="Craig R.J."/>
            <person name="Hasan A.R."/>
            <person name="Ness R.W."/>
            <person name="Keightley P.D."/>
        </authorList>
    </citation>
    <scope>NUCLEOTIDE SEQUENCE</scope>
    <source>
        <strain evidence="1">CCAP 11/173</strain>
    </source>
</reference>
<gene>
    <name evidence="1" type="ORF">HYH02_010246</name>
</gene>
<dbReference type="AlphaFoldDB" id="A0A835W4V5"/>
<protein>
    <submittedName>
        <fullName evidence="1">Uncharacterized protein</fullName>
    </submittedName>
</protein>
<dbReference type="OrthoDB" id="523311at2759"/>
<name>A0A835W4V5_9CHLO</name>
<keyword evidence="2" id="KW-1185">Reference proteome</keyword>
<accession>A0A835W4V5</accession>
<evidence type="ECO:0000313" key="1">
    <source>
        <dbReference type="EMBL" id="KAG2440667.1"/>
    </source>
</evidence>
<dbReference type="Proteomes" id="UP000613740">
    <property type="component" value="Unassembled WGS sequence"/>
</dbReference>
<dbReference type="EMBL" id="JAEHOD010000037">
    <property type="protein sequence ID" value="KAG2440667.1"/>
    <property type="molecule type" value="Genomic_DNA"/>
</dbReference>
<comment type="caution">
    <text evidence="1">The sequence shown here is derived from an EMBL/GenBank/DDBJ whole genome shotgun (WGS) entry which is preliminary data.</text>
</comment>
<sequence length="156" mass="16957">MAPEQAELADLLCRVEFKLVEELNVKLCEAGLGQIDRVSDAVYTLGDKYACAAEKEELRAVLLGVFGALTGSADVARDAVASWSEVMRWRRRRMASAPPLLGMPPLLIDEGMLGRLAGRVTSAEAFAPVRGAAQLLIAAAERVLSEQRRMDGMREL</sequence>
<organism evidence="1 2">
    <name type="scientific">Chlamydomonas schloesseri</name>
    <dbReference type="NCBI Taxonomy" id="2026947"/>
    <lineage>
        <taxon>Eukaryota</taxon>
        <taxon>Viridiplantae</taxon>
        <taxon>Chlorophyta</taxon>
        <taxon>core chlorophytes</taxon>
        <taxon>Chlorophyceae</taxon>
        <taxon>CS clade</taxon>
        <taxon>Chlamydomonadales</taxon>
        <taxon>Chlamydomonadaceae</taxon>
        <taxon>Chlamydomonas</taxon>
    </lineage>
</organism>
<evidence type="ECO:0000313" key="2">
    <source>
        <dbReference type="Proteomes" id="UP000613740"/>
    </source>
</evidence>
<proteinExistence type="predicted"/>